<accession>A0A291QET7</accession>
<dbReference type="SMART" id="SM00530">
    <property type="entry name" value="HTH_XRE"/>
    <property type="match status" value="1"/>
</dbReference>
<gene>
    <name evidence="2" type="ORF">KY5_5009c</name>
</gene>
<evidence type="ECO:0000259" key="1">
    <source>
        <dbReference type="PROSITE" id="PS50943"/>
    </source>
</evidence>
<dbReference type="InterPro" id="IPR010982">
    <property type="entry name" value="Lambda_DNA-bd_dom_sf"/>
</dbReference>
<dbReference type="GO" id="GO:0003677">
    <property type="term" value="F:DNA binding"/>
    <property type="evidence" value="ECO:0007669"/>
    <property type="project" value="UniProtKB-KW"/>
</dbReference>
<feature type="domain" description="HTH cro/C1-type" evidence="1">
    <location>
        <begin position="38"/>
        <end position="92"/>
    </location>
</feature>
<evidence type="ECO:0000313" key="3">
    <source>
        <dbReference type="Proteomes" id="UP000221011"/>
    </source>
</evidence>
<dbReference type="PROSITE" id="PS50943">
    <property type="entry name" value="HTH_CROC1"/>
    <property type="match status" value="1"/>
</dbReference>
<protein>
    <submittedName>
        <fullName evidence="2">Putative DNA-binding protein</fullName>
    </submittedName>
</protein>
<dbReference type="Proteomes" id="UP000221011">
    <property type="component" value="Chromosome"/>
</dbReference>
<dbReference type="CDD" id="cd00093">
    <property type="entry name" value="HTH_XRE"/>
    <property type="match status" value="1"/>
</dbReference>
<dbReference type="AlphaFoldDB" id="A0A291QET7"/>
<dbReference type="KEGG" id="sfk:KY5_5009c"/>
<keyword evidence="3" id="KW-1185">Reference proteome</keyword>
<dbReference type="InterPro" id="IPR001387">
    <property type="entry name" value="Cro/C1-type_HTH"/>
</dbReference>
<keyword evidence="2" id="KW-0238">DNA-binding</keyword>
<dbReference type="InterPro" id="IPR043917">
    <property type="entry name" value="DUF5753"/>
</dbReference>
<dbReference type="Pfam" id="PF13560">
    <property type="entry name" value="HTH_31"/>
    <property type="match status" value="1"/>
</dbReference>
<evidence type="ECO:0000313" key="2">
    <source>
        <dbReference type="EMBL" id="ATL30027.1"/>
    </source>
</evidence>
<name>A0A291QET7_9ACTN</name>
<dbReference type="Gene3D" id="1.10.260.40">
    <property type="entry name" value="lambda repressor-like DNA-binding domains"/>
    <property type="match status" value="1"/>
</dbReference>
<sequence>MFPRVGYLCNACTDEEKQSMPEPSSLPTVRRRRLGTELRRLRERADLSVTEAAALLGVPQSRISNIEAGRYGVSGDRVRALAGHYDCTDGELVDALAAMPGDRRRGWWEEYRDILSPRMLDLTELEHHATRIRVAQIINIPGLLQTAAHARALFDQTVPQLKPHEIEHRVSHRVKRQAVLHRDQPSPYTAIIHEAALRMRFGDRTTNRDQLGHLIDMGDLDHVTLAVVPFESGPFHTSGQGVDYLHGPVRQLDTVQIDTDHGGELIDSPAQLERYRLVLDRMERAALAPAKSRDFIAQLIKDV</sequence>
<reference evidence="2 3" key="1">
    <citation type="submission" date="2017-08" db="EMBL/GenBank/DDBJ databases">
        <title>Complete Genome Sequence of Streptomyces formicae KY5, the formicamycin producer.</title>
        <authorList>
            <person name="Holmes N.A."/>
            <person name="Devine R."/>
            <person name="Qin Z."/>
            <person name="Seipke R.F."/>
            <person name="Wilkinson B."/>
            <person name="Hutchings M.I."/>
        </authorList>
    </citation>
    <scope>NUCLEOTIDE SEQUENCE [LARGE SCALE GENOMIC DNA]</scope>
    <source>
        <strain evidence="2 3">KY5</strain>
    </source>
</reference>
<proteinExistence type="predicted"/>
<dbReference type="Pfam" id="PF19054">
    <property type="entry name" value="DUF5753"/>
    <property type="match status" value="1"/>
</dbReference>
<dbReference type="SUPFAM" id="SSF47413">
    <property type="entry name" value="lambda repressor-like DNA-binding domains"/>
    <property type="match status" value="1"/>
</dbReference>
<dbReference type="EMBL" id="CP022685">
    <property type="protein sequence ID" value="ATL30027.1"/>
    <property type="molecule type" value="Genomic_DNA"/>
</dbReference>
<organism evidence="2 3">
    <name type="scientific">Streptomyces formicae</name>
    <dbReference type="NCBI Taxonomy" id="1616117"/>
    <lineage>
        <taxon>Bacteria</taxon>
        <taxon>Bacillati</taxon>
        <taxon>Actinomycetota</taxon>
        <taxon>Actinomycetes</taxon>
        <taxon>Kitasatosporales</taxon>
        <taxon>Streptomycetaceae</taxon>
        <taxon>Streptomyces</taxon>
    </lineage>
</organism>